<evidence type="ECO:0000313" key="3">
    <source>
        <dbReference type="Proteomes" id="UP000323506"/>
    </source>
</evidence>
<evidence type="ECO:0000256" key="1">
    <source>
        <dbReference type="SAM" id="SignalP"/>
    </source>
</evidence>
<feature type="chain" id="PRO_5022811114" evidence="1">
    <location>
        <begin position="17"/>
        <end position="85"/>
    </location>
</feature>
<protein>
    <submittedName>
        <fullName evidence="2">Uncharacterized protein</fullName>
    </submittedName>
</protein>
<accession>A0A5D2F385</accession>
<feature type="signal peptide" evidence="1">
    <location>
        <begin position="1"/>
        <end position="16"/>
    </location>
</feature>
<organism evidence="2 3">
    <name type="scientific">Gossypium darwinii</name>
    <name type="common">Darwin's cotton</name>
    <name type="synonym">Gossypium barbadense var. darwinii</name>
    <dbReference type="NCBI Taxonomy" id="34276"/>
    <lineage>
        <taxon>Eukaryota</taxon>
        <taxon>Viridiplantae</taxon>
        <taxon>Streptophyta</taxon>
        <taxon>Embryophyta</taxon>
        <taxon>Tracheophyta</taxon>
        <taxon>Spermatophyta</taxon>
        <taxon>Magnoliopsida</taxon>
        <taxon>eudicotyledons</taxon>
        <taxon>Gunneridae</taxon>
        <taxon>Pentapetalae</taxon>
        <taxon>rosids</taxon>
        <taxon>malvids</taxon>
        <taxon>Malvales</taxon>
        <taxon>Malvaceae</taxon>
        <taxon>Malvoideae</taxon>
        <taxon>Gossypium</taxon>
    </lineage>
</organism>
<dbReference type="EMBL" id="CM017697">
    <property type="protein sequence ID" value="TYG99931.1"/>
    <property type="molecule type" value="Genomic_DNA"/>
</dbReference>
<keyword evidence="1" id="KW-0732">Signal</keyword>
<reference evidence="2 3" key="1">
    <citation type="submission" date="2019-06" db="EMBL/GenBank/DDBJ databases">
        <title>WGS assembly of Gossypium darwinii.</title>
        <authorList>
            <person name="Chen Z.J."/>
            <person name="Sreedasyam A."/>
            <person name="Ando A."/>
            <person name="Song Q."/>
            <person name="De L."/>
            <person name="Hulse-Kemp A."/>
            <person name="Ding M."/>
            <person name="Ye W."/>
            <person name="Kirkbride R."/>
            <person name="Jenkins J."/>
            <person name="Plott C."/>
            <person name="Lovell J."/>
            <person name="Lin Y.-M."/>
            <person name="Vaughn R."/>
            <person name="Liu B."/>
            <person name="Li W."/>
            <person name="Simpson S."/>
            <person name="Scheffler B."/>
            <person name="Saski C."/>
            <person name="Grover C."/>
            <person name="Hu G."/>
            <person name="Conover J."/>
            <person name="Carlson J."/>
            <person name="Shu S."/>
            <person name="Boston L."/>
            <person name="Williams M."/>
            <person name="Peterson D."/>
            <person name="Mcgee K."/>
            <person name="Jones D."/>
            <person name="Wendel J."/>
            <person name="Stelly D."/>
            <person name="Grimwood J."/>
            <person name="Schmutz J."/>
        </authorList>
    </citation>
    <scope>NUCLEOTIDE SEQUENCE [LARGE SCALE GENOMIC DNA]</scope>
    <source>
        <strain evidence="2">1808015.09</strain>
    </source>
</reference>
<proteinExistence type="predicted"/>
<dbReference type="AlphaFoldDB" id="A0A5D2F385"/>
<name>A0A5D2F385_GOSDA</name>
<dbReference type="Proteomes" id="UP000323506">
    <property type="component" value="Chromosome A10"/>
</dbReference>
<keyword evidence="3" id="KW-1185">Reference proteome</keyword>
<sequence>MMFLSLIIIVPYGCYSFASTWIDTNNNGPRNQQLLALNTNLLVPCKFFHGYDEQHEDMILTLSDFNQNLLIKRKRYWLMDVKKLE</sequence>
<evidence type="ECO:0000313" key="2">
    <source>
        <dbReference type="EMBL" id="TYG99931.1"/>
    </source>
</evidence>
<gene>
    <name evidence="2" type="ORF">ES288_A10G234500v1</name>
</gene>